<reference evidence="3" key="1">
    <citation type="submission" date="2018-01" db="EMBL/GenBank/DDBJ databases">
        <title>Draft genome sequence of Bandra megavirus.</title>
        <authorList>
            <person name="Chatterjee A."/>
            <person name="Yadav R."/>
            <person name="Kondabagil K."/>
        </authorList>
    </citation>
    <scope>NUCLEOTIDE SEQUENCE</scope>
    <source>
        <strain evidence="3">KK-1</strain>
    </source>
</reference>
<evidence type="ECO:0000313" key="3">
    <source>
        <dbReference type="EMBL" id="AUV58422.1"/>
    </source>
</evidence>
<protein>
    <recommendedName>
        <fullName evidence="4">Transmembrane protein</fullName>
    </recommendedName>
</protein>
<keyword evidence="1" id="KW-0175">Coiled coil</keyword>
<keyword evidence="2" id="KW-0472">Membrane</keyword>
<evidence type="ECO:0000256" key="2">
    <source>
        <dbReference type="SAM" id="Phobius"/>
    </source>
</evidence>
<evidence type="ECO:0000256" key="1">
    <source>
        <dbReference type="SAM" id="Coils"/>
    </source>
</evidence>
<accession>A0A2K9V881</accession>
<proteinExistence type="predicted"/>
<keyword evidence="2" id="KW-1133">Transmembrane helix</keyword>
<evidence type="ECO:0008006" key="4">
    <source>
        <dbReference type="Google" id="ProtNLM"/>
    </source>
</evidence>
<sequence>MRRYLSKPTLPIFNHYCANRYIYHTLKLQNHKYHTSELPKDTLHTSDSSNNTKYVDETIFKKLSQENKEIMEKIEKMENNNNKKLHDEIINPVKSAIVGYNIVGTIFLILIGLEAWYIQY</sequence>
<organism evidence="3">
    <name type="scientific">Bandra megavirus</name>
    <dbReference type="NCBI Taxonomy" id="2071566"/>
    <lineage>
        <taxon>Viruses</taxon>
        <taxon>Varidnaviria</taxon>
        <taxon>Bamfordvirae</taxon>
        <taxon>Nucleocytoviricota</taxon>
        <taxon>Megaviricetes</taxon>
        <taxon>Imitervirales</taxon>
        <taxon>Mimiviridae</taxon>
        <taxon>Megamimivirinae</taxon>
        <taxon>Megavirus</taxon>
    </lineage>
</organism>
<keyword evidence="2" id="KW-0812">Transmembrane</keyword>
<feature type="transmembrane region" description="Helical" evidence="2">
    <location>
        <begin position="98"/>
        <end position="118"/>
    </location>
</feature>
<dbReference type="EMBL" id="MG779341">
    <property type="protein sequence ID" value="AUV58422.1"/>
    <property type="molecule type" value="Genomic_DNA"/>
</dbReference>
<name>A0A2K9V881_9VIRU</name>
<feature type="coiled-coil region" evidence="1">
    <location>
        <begin position="60"/>
        <end position="87"/>
    </location>
</feature>